<accession>A0A4R9M578</accession>
<evidence type="ECO:0000259" key="1">
    <source>
        <dbReference type="SMART" id="SM00642"/>
    </source>
</evidence>
<reference evidence="2" key="1">
    <citation type="journal article" date="2019" name="PLoS Negl. Trop. Dis.">
        <title>Revisiting the worldwide diversity of Leptospira species in the environment.</title>
        <authorList>
            <person name="Vincent A.T."/>
            <person name="Schiettekatte O."/>
            <person name="Bourhy P."/>
            <person name="Veyrier F.J."/>
            <person name="Picardeau M."/>
        </authorList>
    </citation>
    <scope>NUCLEOTIDE SEQUENCE [LARGE SCALE GENOMIC DNA]</scope>
    <source>
        <strain evidence="2">201300427</strain>
    </source>
</reference>
<dbReference type="Pfam" id="PF00128">
    <property type="entry name" value="Alpha-amylase"/>
    <property type="match status" value="1"/>
</dbReference>
<gene>
    <name evidence="2" type="ORF">EHS15_00915</name>
</gene>
<dbReference type="SMART" id="SM00642">
    <property type="entry name" value="Aamy"/>
    <property type="match status" value="1"/>
</dbReference>
<comment type="caution">
    <text evidence="2">The sequence shown here is derived from an EMBL/GenBank/DDBJ whole genome shotgun (WGS) entry which is preliminary data.</text>
</comment>
<dbReference type="EMBL" id="RQHW01000002">
    <property type="protein sequence ID" value="TGN21111.1"/>
    <property type="molecule type" value="Genomic_DNA"/>
</dbReference>
<name>A0A4R9M578_9LEPT</name>
<evidence type="ECO:0000313" key="2">
    <source>
        <dbReference type="EMBL" id="TGN21111.1"/>
    </source>
</evidence>
<dbReference type="SUPFAM" id="SSF51445">
    <property type="entry name" value="(Trans)glycosidases"/>
    <property type="match status" value="1"/>
</dbReference>
<proteinExistence type="predicted"/>
<protein>
    <recommendedName>
        <fullName evidence="1">Glycosyl hydrolase family 13 catalytic domain-containing protein</fullName>
    </recommendedName>
</protein>
<dbReference type="Gene3D" id="3.20.20.80">
    <property type="entry name" value="Glycosidases"/>
    <property type="match status" value="1"/>
</dbReference>
<dbReference type="InterPro" id="IPR006047">
    <property type="entry name" value="GH13_cat_dom"/>
</dbReference>
<dbReference type="OrthoDB" id="9805159at2"/>
<feature type="domain" description="Glycosyl hydrolase family 13 catalytic" evidence="1">
    <location>
        <begin position="29"/>
        <end position="366"/>
    </location>
</feature>
<dbReference type="AlphaFoldDB" id="A0A4R9M578"/>
<dbReference type="InterPro" id="IPR017853">
    <property type="entry name" value="GH"/>
</dbReference>
<dbReference type="Proteomes" id="UP000298058">
    <property type="component" value="Unassembled WGS sequence"/>
</dbReference>
<keyword evidence="3" id="KW-1185">Reference proteome</keyword>
<organism evidence="2 3">
    <name type="scientific">Leptospira idonii</name>
    <dbReference type="NCBI Taxonomy" id="1193500"/>
    <lineage>
        <taxon>Bacteria</taxon>
        <taxon>Pseudomonadati</taxon>
        <taxon>Spirochaetota</taxon>
        <taxon>Spirochaetia</taxon>
        <taxon>Leptospirales</taxon>
        <taxon>Leptospiraceae</taxon>
        <taxon>Leptospira</taxon>
    </lineage>
</organism>
<dbReference type="GO" id="GO:0005975">
    <property type="term" value="P:carbohydrate metabolic process"/>
    <property type="evidence" value="ECO:0007669"/>
    <property type="project" value="InterPro"/>
</dbReference>
<dbReference type="PANTHER" id="PTHR43447">
    <property type="entry name" value="ALPHA-AMYLASE"/>
    <property type="match status" value="1"/>
</dbReference>
<evidence type="ECO:0000313" key="3">
    <source>
        <dbReference type="Proteomes" id="UP000298058"/>
    </source>
</evidence>
<sequence length="432" mass="49022">MTRFSKRVPMILVNRMNTNPQITRGNGKDIILQAFHWNLVKTRGTGTLHQSPKSWYQILHDRSEEIAKSGFTILYLPPPWIDDSEWEGNGKHGGGEGYFWRDFDLNSRYGTKEELTSLIRKLHSLGLKAIVDIVLNHRDRFRMKNDVWTYPGPAWRVSGSDTGGAFFDGSCDLKLDRPEVYSRFKQALNELTNDCGVDGWRWDFVWGYHPKDVMNLIKDTTAIEYFSVGEYWQAASIKDDPMFQRYGNNERSRILGWAEESGCAVFDMILKKEINSANSTNLKYGLNLSPNRKERELAVTLVDNHDTGASPYSPSNGWGQKVWECPSHFKSKAYCFVLTTPGTPCIYWPDYFDWGLTEIEDLALLRKKAGITAGSEWEDLSSNYGGFAGIVSNEQGNPSLAVSIDSSFEGPGAGWTKALEKKGEWTVWITNS</sequence>